<sequence>MSAGRRPAEHERDRGSMAVEIVVLVPVLLAMLFLIVAFGRYVSAEGDAQAMARDAVRAATLERDRDSAVVAARTVAASAVPPSLTCRPAALRGVFEQGATLTVDVDCTVSWSELGFIGLPGTARVEASSSAPLDEYRRTGG</sequence>
<feature type="transmembrane region" description="Helical" evidence="1">
    <location>
        <begin position="21"/>
        <end position="42"/>
    </location>
</feature>
<reference evidence="3 4" key="1">
    <citation type="submission" date="2019-07" db="EMBL/GenBank/DDBJ databases">
        <title>Whole genome shotgun sequence of Cellulomonas terrae NBRC 100819.</title>
        <authorList>
            <person name="Hosoyama A."/>
            <person name="Uohara A."/>
            <person name="Ohji S."/>
            <person name="Ichikawa N."/>
        </authorList>
    </citation>
    <scope>NUCLEOTIDE SEQUENCE [LARGE SCALE GENOMIC DNA]</scope>
    <source>
        <strain evidence="3 4">NBRC 100819</strain>
    </source>
</reference>
<evidence type="ECO:0000259" key="2">
    <source>
        <dbReference type="Pfam" id="PF07811"/>
    </source>
</evidence>
<organism evidence="3 4">
    <name type="scientific">Cellulomonas terrae</name>
    <dbReference type="NCBI Taxonomy" id="311234"/>
    <lineage>
        <taxon>Bacteria</taxon>
        <taxon>Bacillati</taxon>
        <taxon>Actinomycetota</taxon>
        <taxon>Actinomycetes</taxon>
        <taxon>Micrococcales</taxon>
        <taxon>Cellulomonadaceae</taxon>
        <taxon>Cellulomonas</taxon>
    </lineage>
</organism>
<evidence type="ECO:0000313" key="3">
    <source>
        <dbReference type="EMBL" id="GEL98895.1"/>
    </source>
</evidence>
<keyword evidence="1" id="KW-0472">Membrane</keyword>
<proteinExistence type="predicted"/>
<dbReference type="OrthoDB" id="4826617at2"/>
<keyword evidence="1" id="KW-0812">Transmembrane</keyword>
<comment type="caution">
    <text evidence="3">The sequence shown here is derived from an EMBL/GenBank/DDBJ whole genome shotgun (WGS) entry which is preliminary data.</text>
</comment>
<dbReference type="EMBL" id="BJWH01000012">
    <property type="protein sequence ID" value="GEL98895.1"/>
    <property type="molecule type" value="Genomic_DNA"/>
</dbReference>
<evidence type="ECO:0000256" key="1">
    <source>
        <dbReference type="SAM" id="Phobius"/>
    </source>
</evidence>
<dbReference type="Proteomes" id="UP000321049">
    <property type="component" value="Unassembled WGS sequence"/>
</dbReference>
<dbReference type="AlphaFoldDB" id="A0A511JLV7"/>
<accession>A0A511JLV7</accession>
<dbReference type="Pfam" id="PF07811">
    <property type="entry name" value="TadE"/>
    <property type="match status" value="1"/>
</dbReference>
<feature type="domain" description="TadE-like" evidence="2">
    <location>
        <begin position="15"/>
        <end position="57"/>
    </location>
</feature>
<protein>
    <recommendedName>
        <fullName evidence="2">TadE-like domain-containing protein</fullName>
    </recommendedName>
</protein>
<gene>
    <name evidence="3" type="ORF">CTE05_24420</name>
</gene>
<keyword evidence="1" id="KW-1133">Transmembrane helix</keyword>
<keyword evidence="4" id="KW-1185">Reference proteome</keyword>
<evidence type="ECO:0000313" key="4">
    <source>
        <dbReference type="Proteomes" id="UP000321049"/>
    </source>
</evidence>
<dbReference type="RefSeq" id="WP_146846475.1">
    <property type="nucleotide sequence ID" value="NZ_BJWH01000012.1"/>
</dbReference>
<name>A0A511JLV7_9CELL</name>
<dbReference type="InterPro" id="IPR012495">
    <property type="entry name" value="TadE-like_dom"/>
</dbReference>